<dbReference type="NCBIfam" id="NF010041">
    <property type="entry name" value="PRK13517.1-1"/>
    <property type="match status" value="1"/>
</dbReference>
<reference evidence="6 7" key="2">
    <citation type="journal article" date="2010" name="Stand. Genomic Sci.">
        <title>Complete genome sequence of Nakamurella multipartita type strain (Y-104).</title>
        <authorList>
            <person name="Tice H."/>
            <person name="Mayilraj S."/>
            <person name="Sims D."/>
            <person name="Lapidus A."/>
            <person name="Nolan M."/>
            <person name="Lucas S."/>
            <person name="Glavina Del Rio T."/>
            <person name="Copeland A."/>
            <person name="Cheng J.F."/>
            <person name="Meincke L."/>
            <person name="Bruce D."/>
            <person name="Goodwin L."/>
            <person name="Pitluck S."/>
            <person name="Ivanova N."/>
            <person name="Mavromatis K."/>
            <person name="Ovchinnikova G."/>
            <person name="Pati A."/>
            <person name="Chen A."/>
            <person name="Palaniappan K."/>
            <person name="Land M."/>
            <person name="Hauser L."/>
            <person name="Chang Y.J."/>
            <person name="Jeffries C.D."/>
            <person name="Detter J.C."/>
            <person name="Brettin T."/>
            <person name="Rohde M."/>
            <person name="Goker M."/>
            <person name="Bristow J."/>
            <person name="Eisen J.A."/>
            <person name="Markowitz V."/>
            <person name="Hugenholtz P."/>
            <person name="Kyrpides N.C."/>
            <person name="Klenk H.P."/>
            <person name="Chen F."/>
        </authorList>
    </citation>
    <scope>NUCLEOTIDE SEQUENCE [LARGE SCALE GENOMIC DNA]</scope>
    <source>
        <strain evidence="7">ATCC 700099 / DSM 44233 / CIP 104796 / JCM 9543 / NBRC 105858 / Y-104</strain>
    </source>
</reference>
<evidence type="ECO:0000256" key="5">
    <source>
        <dbReference type="HAMAP-Rule" id="MF_01609"/>
    </source>
</evidence>
<dbReference type="STRING" id="479431.Namu_0126"/>
<dbReference type="InParanoid" id="C8XIX3"/>
<dbReference type="AlphaFoldDB" id="C8XIX3"/>
<organism evidence="6 7">
    <name type="scientific">Nakamurella multipartita (strain ATCC 700099 / DSM 44233 / CIP 104796 / JCM 9543 / NBRC 105858 / Y-104)</name>
    <name type="common">Microsphaera multipartita</name>
    <dbReference type="NCBI Taxonomy" id="479431"/>
    <lineage>
        <taxon>Bacteria</taxon>
        <taxon>Bacillati</taxon>
        <taxon>Actinomycetota</taxon>
        <taxon>Actinomycetes</taxon>
        <taxon>Nakamurellales</taxon>
        <taxon>Nakamurellaceae</taxon>
        <taxon>Nakamurella</taxon>
    </lineage>
</organism>
<protein>
    <recommendedName>
        <fullName evidence="5">Putative glutamate--cysteine ligase 2</fullName>
        <ecNumber evidence="5">6.3.2.2</ecNumber>
    </recommendedName>
    <alternativeName>
        <fullName evidence="5">Gamma-glutamylcysteine synthetase 2</fullName>
        <shortName evidence="5">GCS 2</shortName>
        <shortName evidence="5">Gamma-GCS 2</shortName>
    </alternativeName>
</protein>
<dbReference type="EC" id="6.3.2.2" evidence="5"/>
<accession>C8XIX3</accession>
<gene>
    <name evidence="6" type="ordered locus">Namu_0126</name>
</gene>
<sequence>MARTVGVEEELMLVDPVSGTPASAGDVVHEAAVEALGAAADHLVEREFKMEQTEIGSTPTIDVAALGTELLAVRRTVAAAAGSTGVHVVAVATNPFTVNPTLTKNERYARMAEMFGIIAAQQLTCGQHIHVAIESPEEGVAVLDRIRGWLPLLVAMSANSPYWQGQDTGYASYRSIAWGQWPTAGPTESFGTVEGYHRAISDLLATGAAMDDGMIYFDARLSASYPTLEIRVPDVCMDVRDSTLIAALARALVDTAATQWRHGHPVDPIRIEVLRGAAWRAARFGLQGDLLDHRTRELVPAWAMIDALVQHVLHALRANGDLDFVLAGIEDLRRRGTGAQVQRTEFARRGLLMDVVQLAAQRTLE</sequence>
<dbReference type="Pfam" id="PF04107">
    <property type="entry name" value="GCS2"/>
    <property type="match status" value="1"/>
</dbReference>
<dbReference type="InterPro" id="IPR050141">
    <property type="entry name" value="GCL_type2/YbdK_subfam"/>
</dbReference>
<dbReference type="SUPFAM" id="SSF55931">
    <property type="entry name" value="Glutamine synthetase/guanido kinase"/>
    <property type="match status" value="1"/>
</dbReference>
<evidence type="ECO:0000256" key="1">
    <source>
        <dbReference type="ARBA" id="ARBA00022598"/>
    </source>
</evidence>
<evidence type="ECO:0000313" key="7">
    <source>
        <dbReference type="Proteomes" id="UP000002218"/>
    </source>
</evidence>
<evidence type="ECO:0000313" key="6">
    <source>
        <dbReference type="EMBL" id="ACV76560.1"/>
    </source>
</evidence>
<comment type="similarity">
    <text evidence="5">Belongs to the glutamate--cysteine ligase type 2 family. YbdK subfamily.</text>
</comment>
<keyword evidence="2 5" id="KW-0547">Nucleotide-binding</keyword>
<dbReference type="HOGENOM" id="CLU_044848_0_0_11"/>
<comment type="function">
    <text evidence="5">ATP-dependent carboxylate-amine ligase which exhibits weak glutamate--cysteine ligase activity.</text>
</comment>
<name>C8XIX3_NAKMY</name>
<evidence type="ECO:0000256" key="2">
    <source>
        <dbReference type="ARBA" id="ARBA00022741"/>
    </source>
</evidence>
<dbReference type="RefSeq" id="WP_012814035.1">
    <property type="nucleotide sequence ID" value="NC_013235.1"/>
</dbReference>
<dbReference type="Proteomes" id="UP000002218">
    <property type="component" value="Chromosome"/>
</dbReference>
<dbReference type="GO" id="GO:0005524">
    <property type="term" value="F:ATP binding"/>
    <property type="evidence" value="ECO:0007669"/>
    <property type="project" value="UniProtKB-KW"/>
</dbReference>
<keyword evidence="3 5" id="KW-0067">ATP-binding</keyword>
<dbReference type="KEGG" id="nml:Namu_0126"/>
<dbReference type="InterPro" id="IPR011793">
    <property type="entry name" value="YbdK"/>
</dbReference>
<dbReference type="PANTHER" id="PTHR36510">
    <property type="entry name" value="GLUTAMATE--CYSTEINE LIGASE 2-RELATED"/>
    <property type="match status" value="1"/>
</dbReference>
<evidence type="ECO:0000256" key="3">
    <source>
        <dbReference type="ARBA" id="ARBA00022840"/>
    </source>
</evidence>
<dbReference type="InterPro" id="IPR014746">
    <property type="entry name" value="Gln_synth/guanido_kin_cat_dom"/>
</dbReference>
<dbReference type="InterPro" id="IPR006336">
    <property type="entry name" value="GCS2"/>
</dbReference>
<proteinExistence type="inferred from homology"/>
<evidence type="ECO:0000256" key="4">
    <source>
        <dbReference type="ARBA" id="ARBA00048819"/>
    </source>
</evidence>
<dbReference type="GO" id="GO:0004357">
    <property type="term" value="F:glutamate-cysteine ligase activity"/>
    <property type="evidence" value="ECO:0007669"/>
    <property type="project" value="UniProtKB-EC"/>
</dbReference>
<dbReference type="GO" id="GO:0042398">
    <property type="term" value="P:modified amino acid biosynthetic process"/>
    <property type="evidence" value="ECO:0007669"/>
    <property type="project" value="InterPro"/>
</dbReference>
<dbReference type="EMBL" id="CP001737">
    <property type="protein sequence ID" value="ACV76560.1"/>
    <property type="molecule type" value="Genomic_DNA"/>
</dbReference>
<comment type="catalytic activity">
    <reaction evidence="4 5">
        <text>L-cysteine + L-glutamate + ATP = gamma-L-glutamyl-L-cysteine + ADP + phosphate + H(+)</text>
        <dbReference type="Rhea" id="RHEA:13285"/>
        <dbReference type="ChEBI" id="CHEBI:15378"/>
        <dbReference type="ChEBI" id="CHEBI:29985"/>
        <dbReference type="ChEBI" id="CHEBI:30616"/>
        <dbReference type="ChEBI" id="CHEBI:35235"/>
        <dbReference type="ChEBI" id="CHEBI:43474"/>
        <dbReference type="ChEBI" id="CHEBI:58173"/>
        <dbReference type="ChEBI" id="CHEBI:456216"/>
        <dbReference type="EC" id="6.3.2.2"/>
    </reaction>
</comment>
<reference evidence="7" key="1">
    <citation type="submission" date="2009-09" db="EMBL/GenBank/DDBJ databases">
        <title>The complete genome of Nakamurella multipartita DSM 44233.</title>
        <authorList>
            <consortium name="US DOE Joint Genome Institute (JGI-PGF)"/>
            <person name="Lucas S."/>
            <person name="Copeland A."/>
            <person name="Lapidus A."/>
            <person name="Glavina del Rio T."/>
            <person name="Dalin E."/>
            <person name="Tice H."/>
            <person name="Bruce D."/>
            <person name="Goodwin L."/>
            <person name="Pitluck S."/>
            <person name="Kyrpides N."/>
            <person name="Mavromatis K."/>
            <person name="Ivanova N."/>
            <person name="Ovchinnikova G."/>
            <person name="Sims D."/>
            <person name="Meincke L."/>
            <person name="Brettin T."/>
            <person name="Detter J.C."/>
            <person name="Han C."/>
            <person name="Larimer F."/>
            <person name="Land M."/>
            <person name="Hauser L."/>
            <person name="Markowitz V."/>
            <person name="Cheng J.-F."/>
            <person name="Hugenholtz P."/>
            <person name="Woyke T."/>
            <person name="Wu D."/>
            <person name="Klenk H.-P."/>
            <person name="Eisen J.A."/>
        </authorList>
    </citation>
    <scope>NUCLEOTIDE SEQUENCE [LARGE SCALE GENOMIC DNA]</scope>
    <source>
        <strain evidence="7">ATCC 700099 / DSM 44233 / CIP 104796 / JCM 9543 / NBRC 105858 / Y-104</strain>
    </source>
</reference>
<dbReference type="PANTHER" id="PTHR36510:SF1">
    <property type="entry name" value="GLUTAMATE--CYSTEINE LIGASE 2-RELATED"/>
    <property type="match status" value="1"/>
</dbReference>
<dbReference type="eggNOG" id="COG2170">
    <property type="taxonomic scope" value="Bacteria"/>
</dbReference>
<dbReference type="Gene3D" id="3.30.590.20">
    <property type="match status" value="1"/>
</dbReference>
<keyword evidence="7" id="KW-1185">Reference proteome</keyword>
<dbReference type="NCBIfam" id="TIGR02050">
    <property type="entry name" value="gshA_cyan_rel"/>
    <property type="match status" value="1"/>
</dbReference>
<dbReference type="HAMAP" id="MF_01609">
    <property type="entry name" value="Glu_cys_ligase_2"/>
    <property type="match status" value="1"/>
</dbReference>
<keyword evidence="1 5" id="KW-0436">Ligase</keyword>